<dbReference type="EMBL" id="AP011803">
    <property type="protein sequence ID" value="BAL59826.1"/>
    <property type="molecule type" value="Genomic_DNA"/>
</dbReference>
<dbReference type="SUPFAM" id="SSF51735">
    <property type="entry name" value="NAD(P)-binding Rossmann-fold domains"/>
    <property type="match status" value="1"/>
</dbReference>
<gene>
    <name evidence="4" type="ORF">HGMM_OP4C462</name>
</gene>
<evidence type="ECO:0000256" key="1">
    <source>
        <dbReference type="ARBA" id="ARBA00009353"/>
    </source>
</evidence>
<organism evidence="4">
    <name type="scientific">Acetithermum autotrophicum</name>
    <dbReference type="NCBI Taxonomy" id="1446466"/>
    <lineage>
        <taxon>Bacteria</taxon>
        <taxon>Candidatus Bipolaricaulota</taxon>
        <taxon>Candidatus Acetithermum</taxon>
    </lineage>
</organism>
<protein>
    <submittedName>
        <fullName evidence="4">Hypothetical conserved protein</fullName>
    </submittedName>
</protein>
<dbReference type="InterPro" id="IPR036291">
    <property type="entry name" value="NAD(P)-bd_dom_sf"/>
</dbReference>
<dbReference type="CDD" id="cd05242">
    <property type="entry name" value="SDR_a8"/>
    <property type="match status" value="1"/>
</dbReference>
<reference evidence="4" key="1">
    <citation type="journal article" date="2005" name="Environ. Microbiol.">
        <title>Genetic and functional properties of uncultivated thermophilic crenarchaeotes from a subsurface gold mine as revealed by analysis of genome fragments.</title>
        <authorList>
            <person name="Nunoura T."/>
            <person name="Hirayama H."/>
            <person name="Takami H."/>
            <person name="Oida H."/>
            <person name="Nishi S."/>
            <person name="Shimamura S."/>
            <person name="Suzuki Y."/>
            <person name="Inagaki F."/>
            <person name="Takai K."/>
            <person name="Nealson K.H."/>
            <person name="Horikoshi K."/>
        </authorList>
    </citation>
    <scope>NUCLEOTIDE SEQUENCE</scope>
</reference>
<dbReference type="InterPro" id="IPR013549">
    <property type="entry name" value="DUF1731"/>
</dbReference>
<dbReference type="Pfam" id="PF01370">
    <property type="entry name" value="Epimerase"/>
    <property type="match status" value="1"/>
</dbReference>
<dbReference type="PANTHER" id="PTHR11092:SF0">
    <property type="entry name" value="EPIMERASE FAMILY PROTEIN SDR39U1"/>
    <property type="match status" value="1"/>
</dbReference>
<dbReference type="Gene3D" id="3.40.50.720">
    <property type="entry name" value="NAD(P)-binding Rossmann-like Domain"/>
    <property type="match status" value="1"/>
</dbReference>
<dbReference type="Pfam" id="PF08338">
    <property type="entry name" value="DUF1731"/>
    <property type="match status" value="1"/>
</dbReference>
<evidence type="ECO:0000259" key="2">
    <source>
        <dbReference type="Pfam" id="PF01370"/>
    </source>
</evidence>
<dbReference type="InterPro" id="IPR010099">
    <property type="entry name" value="SDR39U1"/>
</dbReference>
<accession>H5STH6</accession>
<comment type="similarity">
    <text evidence="1">Belongs to the NAD(P)-dependent epimerase/dehydratase family. SDR39U1 subfamily.</text>
</comment>
<dbReference type="NCBIfam" id="TIGR01777">
    <property type="entry name" value="yfcH"/>
    <property type="match status" value="1"/>
</dbReference>
<sequence length="304" mass="33343">MKILITGATGFLGRRVCEVLSQAGHTLIALSRDPHRAKQRVPSLQEAFAWNSLKELPPSRALEGCDAVIHLAGESVAGRWTDTKKASIRDSRVLGTRNLIETIAKLEARPKVLISASAIGYYGDRGEETLTEESAPGSDFLAQVCRDWEGEAARAENLGIRVVRVRIGLVLGPQGGALQALLPIFQVGLGGPLGSGRQFWSWVHRDDVVGAIQFALEREDLRGPINVTAPQPVRQREFAQILGRVLRRPVVLPTPAFALKIVLGEFSSELLSSKRVLPQRLSQAGYRFRFAELEPALHEILKAR</sequence>
<feature type="domain" description="NAD-dependent epimerase/dehydratase" evidence="2">
    <location>
        <begin position="3"/>
        <end position="220"/>
    </location>
</feature>
<evidence type="ECO:0000313" key="4">
    <source>
        <dbReference type="EMBL" id="BAL59826.1"/>
    </source>
</evidence>
<feature type="domain" description="DUF1731" evidence="3">
    <location>
        <begin position="254"/>
        <end position="300"/>
    </location>
</feature>
<dbReference type="InterPro" id="IPR001509">
    <property type="entry name" value="Epimerase_deHydtase"/>
</dbReference>
<reference evidence="4" key="2">
    <citation type="journal article" date="2012" name="PLoS ONE">
        <title>A Deeply Branching Thermophilic Bacterium with an Ancient Acetyl-CoA Pathway Dominates a Subsurface Ecosystem.</title>
        <authorList>
            <person name="Takami H."/>
            <person name="Noguchi H."/>
            <person name="Takaki Y."/>
            <person name="Uchiyama I."/>
            <person name="Toyoda A."/>
            <person name="Nishi S."/>
            <person name="Chee G.-J."/>
            <person name="Arai W."/>
            <person name="Nunoura T."/>
            <person name="Itoh T."/>
            <person name="Hattori M."/>
            <person name="Takai K."/>
        </authorList>
    </citation>
    <scope>NUCLEOTIDE SEQUENCE</scope>
</reference>
<dbReference type="PANTHER" id="PTHR11092">
    <property type="entry name" value="SUGAR NUCLEOTIDE EPIMERASE RELATED"/>
    <property type="match status" value="1"/>
</dbReference>
<evidence type="ECO:0000259" key="3">
    <source>
        <dbReference type="Pfam" id="PF08338"/>
    </source>
</evidence>
<proteinExistence type="inferred from homology"/>
<dbReference type="AlphaFoldDB" id="H5STH6"/>
<name>H5STH6_ACEAU</name>